<dbReference type="AlphaFoldDB" id="C5NNT0"/>
<evidence type="ECO:0000256" key="1">
    <source>
        <dbReference type="SAM" id="MobiDB-lite"/>
    </source>
</evidence>
<gene>
    <name evidence="2" type="primary">OsPupK30-1</name>
</gene>
<reference evidence="2" key="3">
    <citation type="journal article" date="2012" name="Nature">
        <title>The protein kinase Pstol1 from traditional rice confers tolerance of phosphorus deficiency.</title>
        <authorList>
            <person name="Gamuyao R."/>
            <person name="Chin J.H."/>
            <person name="Pariasca-Tanaka J."/>
            <person name="Pesaresi P."/>
            <person name="Catausan S."/>
            <person name="Dalid C."/>
            <person name="Slamet-Loedin I."/>
            <person name="Tecson-Mendoza E.M."/>
            <person name="Wissuwa M."/>
            <person name="Heuer S."/>
        </authorList>
    </citation>
    <scope>NUCLEOTIDE SEQUENCE</scope>
</reference>
<reference evidence="2" key="1">
    <citation type="journal article" date="2009" name="Plant Biotechnol. J.">
        <title>Comparative sequence analyses of the major quantitative trait locus phosphorus uptake 1 (Pup1) reveal a complex genetic structure.</title>
        <authorList>
            <person name="Heuer S."/>
            <person name="Lu X."/>
            <person name="Chin J.H."/>
            <person name="Pariasca-Tanaka J."/>
            <person name="Kanamori H."/>
            <person name="Matsumoto T."/>
            <person name="De Leon T."/>
            <person name="Ulat V.J."/>
            <person name="Ismail A.M."/>
            <person name="Yano M."/>
            <person name="Wissuwa M."/>
        </authorList>
    </citation>
    <scope>NUCLEOTIDE SEQUENCE</scope>
</reference>
<proteinExistence type="predicted"/>
<evidence type="ECO:0000313" key="2">
    <source>
        <dbReference type="EMBL" id="BAH80019.1"/>
    </source>
</evidence>
<dbReference type="EMBL" id="AB458444">
    <property type="protein sequence ID" value="BAH80019.1"/>
    <property type="molecule type" value="Genomic_DNA"/>
</dbReference>
<reference evidence="2" key="2">
    <citation type="journal article" date="2011" name="Plant Physiol.">
        <title>Developing rice with high yield under phosphorus deficiency: Pup1 sequence to application.</title>
        <authorList>
            <person name="Chin J.H."/>
            <person name="Gamuyao R."/>
            <person name="Dalid C."/>
            <person name="Bustamam M."/>
            <person name="Prasetiyono J."/>
            <person name="Moeljopawiro S."/>
            <person name="Wissuwa M."/>
            <person name="Heuer S."/>
        </authorList>
    </citation>
    <scope>NUCLEOTIDE SEQUENCE</scope>
</reference>
<organism evidence="2">
    <name type="scientific">Oryza sativa subsp. indica</name>
    <name type="common">Rice</name>
    <dbReference type="NCBI Taxonomy" id="39946"/>
    <lineage>
        <taxon>Eukaryota</taxon>
        <taxon>Viridiplantae</taxon>
        <taxon>Streptophyta</taxon>
        <taxon>Embryophyta</taxon>
        <taxon>Tracheophyta</taxon>
        <taxon>Spermatophyta</taxon>
        <taxon>Magnoliopsida</taxon>
        <taxon>Liliopsida</taxon>
        <taxon>Poales</taxon>
        <taxon>Poaceae</taxon>
        <taxon>BOP clade</taxon>
        <taxon>Oryzoideae</taxon>
        <taxon>Oryzeae</taxon>
        <taxon>Oryzinae</taxon>
        <taxon>Oryza</taxon>
        <taxon>Oryza sativa</taxon>
    </lineage>
</organism>
<sequence>MEHVMVGPILVKVSRLLWSTVLINPSSLLTPLKTIVPLSLGEQREHEAAANTTCSAFTSPPELAASIVGRPSLLCVRRRTWLDGHDANDQDDGPFTASTASTREAEKGRGKLAGFPDDLCLAGPHGVLCDDGDASHIVGISLGYVSDFSANPSSAAPSAFAATSLPLLCRT</sequence>
<accession>C5NNT0</accession>
<feature type="region of interest" description="Disordered" evidence="1">
    <location>
        <begin position="86"/>
        <end position="108"/>
    </location>
</feature>
<name>C5NNT0_ORYSI</name>
<protein>
    <submittedName>
        <fullName evidence="2">Uncharacterized protein</fullName>
    </submittedName>
</protein>